<dbReference type="PANTHER" id="PTHR31252:SF11">
    <property type="entry name" value="DUF4419 DOMAIN-CONTAINING PROTEIN"/>
    <property type="match status" value="1"/>
</dbReference>
<sequence>MPVTLTVAKHGAEHWRAEKATTAEELLKGTSARDYRRSKRLVQSSFDENQVDGTHILQESHISPSENGLVRAVWAAYSNHHHLIIRPEDVWFAILSQLGFYVNAHAEELRSYFVSHEGQKELIVKSAVADFGRLAVAMTEQIQANVKDPELREWIMPAFSTTTPSDTIVSAILMMGAMQKYFSYTMMLLCGIPTVTLLGEREDWAILLSKLSKIHELGEEPTQFATLLRPVLEHFIASFDSPSSLSVLDFWGRSVHHQGGGSGPTYLSGWITAFCFWNASGEPLYHKDSVGQGHGCNIDGVGYHRVDTDSIPSGFNTVPVKVNDNGHEYHTVMVAGLVGIQASTGPSAESPNKEAGSLNTIQPVTGWWMYEIDSAAEEARQKEKRDLQAEMDTIKMHADWHSDTKLSDCYWTLFSMHRKLEEF</sequence>
<name>A0A0L1JI91_ASPN3</name>
<organism evidence="1 2">
    <name type="scientific">Aspergillus nomiae NRRL (strain ATCC 15546 / NRRL 13137 / CBS 260.88 / M93)</name>
    <dbReference type="NCBI Taxonomy" id="1509407"/>
    <lineage>
        <taxon>Eukaryota</taxon>
        <taxon>Fungi</taxon>
        <taxon>Dikarya</taxon>
        <taxon>Ascomycota</taxon>
        <taxon>Pezizomycotina</taxon>
        <taxon>Eurotiomycetes</taxon>
        <taxon>Eurotiomycetidae</taxon>
        <taxon>Eurotiales</taxon>
        <taxon>Aspergillaceae</taxon>
        <taxon>Aspergillus</taxon>
        <taxon>Aspergillus subgen. Circumdati</taxon>
    </lineage>
</organism>
<comment type="caution">
    <text evidence="1">The sequence shown here is derived from an EMBL/GenBank/DDBJ whole genome shotgun (WGS) entry which is preliminary data.</text>
</comment>
<evidence type="ECO:0000313" key="2">
    <source>
        <dbReference type="Proteomes" id="UP000037505"/>
    </source>
</evidence>
<dbReference type="AlphaFoldDB" id="A0A0L1JI91"/>
<dbReference type="PANTHER" id="PTHR31252">
    <property type="entry name" value="DUF4419 DOMAIN-CONTAINING PROTEIN"/>
    <property type="match status" value="1"/>
</dbReference>
<dbReference type="EMBL" id="JNOM01000005">
    <property type="protein sequence ID" value="KNG91123.1"/>
    <property type="molecule type" value="Genomic_DNA"/>
</dbReference>
<dbReference type="InterPro" id="IPR025533">
    <property type="entry name" value="DUF4419"/>
</dbReference>
<reference evidence="1 2" key="1">
    <citation type="submission" date="2014-06" db="EMBL/GenBank/DDBJ databases">
        <title>The Genome of the Aflatoxigenic Filamentous Fungus Aspergillus nomius.</title>
        <authorList>
            <person name="Moore M.G."/>
            <person name="Shannon B.M."/>
            <person name="Brian M.M."/>
        </authorList>
    </citation>
    <scope>NUCLEOTIDE SEQUENCE [LARGE SCALE GENOMIC DNA]</scope>
    <source>
        <strain evidence="1 2">NRRL 13137</strain>
    </source>
</reference>
<proteinExistence type="predicted"/>
<dbReference type="Proteomes" id="UP000037505">
    <property type="component" value="Unassembled WGS sequence"/>
</dbReference>
<evidence type="ECO:0000313" key="1">
    <source>
        <dbReference type="EMBL" id="KNG91123.1"/>
    </source>
</evidence>
<keyword evidence="2" id="KW-1185">Reference proteome</keyword>
<dbReference type="GeneID" id="26802348"/>
<protein>
    <submittedName>
        <fullName evidence="1">Uncharacterized protein</fullName>
    </submittedName>
</protein>
<gene>
    <name evidence="1" type="ORF">ANOM_000544</name>
</gene>
<dbReference type="OrthoDB" id="9978173at2759"/>
<dbReference type="Pfam" id="PF14388">
    <property type="entry name" value="DUF4419"/>
    <property type="match status" value="1"/>
</dbReference>
<dbReference type="RefSeq" id="XP_015412046.1">
    <property type="nucleotide sequence ID" value="XM_015545802.1"/>
</dbReference>
<accession>A0A0L1JI91</accession>